<keyword evidence="2" id="KW-1185">Reference proteome</keyword>
<proteinExistence type="predicted"/>
<organism evidence="1 2">
    <name type="scientific">Lachnospira pectinoschiza</name>
    <dbReference type="NCBI Taxonomy" id="28052"/>
    <lineage>
        <taxon>Bacteria</taxon>
        <taxon>Bacillati</taxon>
        <taxon>Bacillota</taxon>
        <taxon>Clostridia</taxon>
        <taxon>Lachnospirales</taxon>
        <taxon>Lachnospiraceae</taxon>
        <taxon>Lachnospira</taxon>
    </lineage>
</organism>
<protein>
    <submittedName>
        <fullName evidence="1">Uncharacterized protein</fullName>
    </submittedName>
</protein>
<sequence length="154" mass="18741">MENMKYKIYLYELKYNIDINKWELEKNNGESYIEKVYSDPFEASYICDELINAFYDMDKLAPRAKEPVVIPEIRVYKGKTMFRKFHWRMLHKFFYNSEAQYEDMRFISVFDILVMNNKHIDLDCNSIKVDEYEISWGDKLFVVNGENMQINEFD</sequence>
<accession>A0A1G9U335</accession>
<dbReference type="EMBL" id="FNHZ01000001">
    <property type="protein sequence ID" value="SDM54326.1"/>
    <property type="molecule type" value="Genomic_DNA"/>
</dbReference>
<reference evidence="2" key="1">
    <citation type="submission" date="2016-10" db="EMBL/GenBank/DDBJ databases">
        <authorList>
            <person name="Varghese N."/>
            <person name="Submissions S."/>
        </authorList>
    </citation>
    <scope>NUCLEOTIDE SEQUENCE [LARGE SCALE GENOMIC DNA]</scope>
    <source>
        <strain evidence="2">M83</strain>
    </source>
</reference>
<dbReference type="Proteomes" id="UP000187651">
    <property type="component" value="Unassembled WGS sequence"/>
</dbReference>
<dbReference type="AlphaFoldDB" id="A0A1G9U335"/>
<evidence type="ECO:0000313" key="2">
    <source>
        <dbReference type="Proteomes" id="UP000187651"/>
    </source>
</evidence>
<name>A0A1G9U335_9FIRM</name>
<evidence type="ECO:0000313" key="1">
    <source>
        <dbReference type="EMBL" id="SDM54326.1"/>
    </source>
</evidence>
<gene>
    <name evidence="1" type="ORF">SAMN05216544_0593</name>
</gene>
<dbReference type="RefSeq" id="WP_074520845.1">
    <property type="nucleotide sequence ID" value="NZ_FNHZ01000001.1"/>
</dbReference>